<evidence type="ECO:0000256" key="3">
    <source>
        <dbReference type="ARBA" id="ARBA00022833"/>
    </source>
</evidence>
<feature type="compositionally biased region" description="Low complexity" evidence="7">
    <location>
        <begin position="85"/>
        <end position="98"/>
    </location>
</feature>
<keyword evidence="2 6" id="KW-0863">Zinc-finger</keyword>
<protein>
    <recommendedName>
        <fullName evidence="8">GATA-type domain-containing protein</fullName>
    </recommendedName>
</protein>
<dbReference type="EMBL" id="LAVV01006470">
    <property type="protein sequence ID" value="KNZ59746.1"/>
    <property type="molecule type" value="Genomic_DNA"/>
</dbReference>
<dbReference type="Pfam" id="PF00320">
    <property type="entry name" value="GATA"/>
    <property type="match status" value="1"/>
</dbReference>
<comment type="caution">
    <text evidence="9">The sequence shown here is derived from an EMBL/GenBank/DDBJ whole genome shotgun (WGS) entry which is preliminary data.</text>
</comment>
<dbReference type="GO" id="GO:0006355">
    <property type="term" value="P:regulation of DNA-templated transcription"/>
    <property type="evidence" value="ECO:0007669"/>
    <property type="project" value="InterPro"/>
</dbReference>
<proteinExistence type="predicted"/>
<dbReference type="GO" id="GO:0008270">
    <property type="term" value="F:zinc ion binding"/>
    <property type="evidence" value="ECO:0007669"/>
    <property type="project" value="UniProtKB-KW"/>
</dbReference>
<keyword evidence="1" id="KW-0479">Metal-binding</keyword>
<feature type="region of interest" description="Disordered" evidence="7">
    <location>
        <begin position="1"/>
        <end position="24"/>
    </location>
</feature>
<dbReference type="SUPFAM" id="SSF57716">
    <property type="entry name" value="Glucocorticoid receptor-like (DNA-binding domain)"/>
    <property type="match status" value="1"/>
</dbReference>
<keyword evidence="4" id="KW-0805">Transcription regulation</keyword>
<dbReference type="PANTHER" id="PTHR47172:SF24">
    <property type="entry name" value="GATA ZINC FINGER DOMAIN-CONTAINING PROTEIN 14-RELATED"/>
    <property type="match status" value="1"/>
</dbReference>
<evidence type="ECO:0000256" key="4">
    <source>
        <dbReference type="ARBA" id="ARBA00023015"/>
    </source>
</evidence>
<evidence type="ECO:0000256" key="2">
    <source>
        <dbReference type="ARBA" id="ARBA00022771"/>
    </source>
</evidence>
<keyword evidence="10" id="KW-1185">Reference proteome</keyword>
<reference evidence="9 10" key="1">
    <citation type="submission" date="2015-08" db="EMBL/GenBank/DDBJ databases">
        <title>Next Generation Sequencing and Analysis of the Genome of Puccinia sorghi L Schw, the Causal Agent of Maize Common Rust.</title>
        <authorList>
            <person name="Rochi L."/>
            <person name="Burguener G."/>
            <person name="Darino M."/>
            <person name="Turjanski A."/>
            <person name="Kreff E."/>
            <person name="Dieguez M.J."/>
            <person name="Sacco F."/>
        </authorList>
    </citation>
    <scope>NUCLEOTIDE SEQUENCE [LARGE SCALE GENOMIC DNA]</scope>
    <source>
        <strain evidence="9 10">RO10H11247</strain>
    </source>
</reference>
<feature type="domain" description="GATA-type" evidence="8">
    <location>
        <begin position="295"/>
        <end position="349"/>
    </location>
</feature>
<feature type="compositionally biased region" description="Polar residues" evidence="7">
    <location>
        <begin position="403"/>
        <end position="419"/>
    </location>
</feature>
<organism evidence="9 10">
    <name type="scientific">Puccinia sorghi</name>
    <dbReference type="NCBI Taxonomy" id="27349"/>
    <lineage>
        <taxon>Eukaryota</taxon>
        <taxon>Fungi</taxon>
        <taxon>Dikarya</taxon>
        <taxon>Basidiomycota</taxon>
        <taxon>Pucciniomycotina</taxon>
        <taxon>Pucciniomycetes</taxon>
        <taxon>Pucciniales</taxon>
        <taxon>Pucciniaceae</taxon>
        <taxon>Puccinia</taxon>
    </lineage>
</organism>
<keyword evidence="3" id="KW-0862">Zinc</keyword>
<dbReference type="PANTHER" id="PTHR47172">
    <property type="entry name" value="OS01G0976800 PROTEIN"/>
    <property type="match status" value="1"/>
</dbReference>
<dbReference type="InterPro" id="IPR013088">
    <property type="entry name" value="Znf_NHR/GATA"/>
</dbReference>
<dbReference type="OrthoDB" id="2162994at2759"/>
<dbReference type="SMART" id="SM00401">
    <property type="entry name" value="ZnF_GATA"/>
    <property type="match status" value="1"/>
</dbReference>
<gene>
    <name evidence="9" type="ORF">VP01_166g8</name>
</gene>
<feature type="region of interest" description="Disordered" evidence="7">
    <location>
        <begin position="160"/>
        <end position="179"/>
    </location>
</feature>
<sequence length="527" mass="56641">MVAITRSESPIPLPPSNRSRRPSIGNLSAAEHHQMLAFHSFPYDNSLGGFNLPTMGAKSPSETCPQPVYPHHPPSNYHLDPTARSGFSSPTSNHSSPNPYGDFNAFPLSPPSTGTTLSSLITQPHNPSHGPINHQLPHQPLSPVDLSSAISSNAAFEVPRSGHHCNPADNRHNRRESYSTTVTDPIYERRHSTVSVSSLRSLQSSSPYPAYTTLDPHPGAQSHIYTLADDLSGQGVYYIDSGRHTAPPPSIMTTSGVLQAGMMAEAPRLPHNQAPQVAPAVTPPSKLVTRQYRKKTPPDVCAVCPSRSTPEWRKGPSGLRTLCNACGLTAAKLPLTEPKCIEEVWAQLREIGLTRFRTKYVLEDHKKAAAAQTWSSQSHTGGRNTGRHSCSANSAATKAARGSFSNMTGPSPSTTSNRNPAEIDAAQQLFSLSRARENGLNGAIPRDHSALSSPNHVGHLHPYSSPATHTASLNMGSPGDSQHGLTEAFSRQLSTPMCDSAEQLLEILLPGTVCYLFLSRQGILLPV</sequence>
<feature type="compositionally biased region" description="Polar residues" evidence="7">
    <location>
        <begin position="372"/>
        <end position="396"/>
    </location>
</feature>
<feature type="region of interest" description="Disordered" evidence="7">
    <location>
        <begin position="369"/>
        <end position="420"/>
    </location>
</feature>
<dbReference type="GO" id="GO:0043565">
    <property type="term" value="F:sequence-specific DNA binding"/>
    <property type="evidence" value="ECO:0007669"/>
    <property type="project" value="InterPro"/>
</dbReference>
<evidence type="ECO:0000259" key="8">
    <source>
        <dbReference type="PROSITE" id="PS50114"/>
    </source>
</evidence>
<dbReference type="STRING" id="27349.A0A0L6VG40"/>
<dbReference type="Gene3D" id="3.30.50.10">
    <property type="entry name" value="Erythroid Transcription Factor GATA-1, subunit A"/>
    <property type="match status" value="1"/>
</dbReference>
<evidence type="ECO:0000256" key="7">
    <source>
        <dbReference type="SAM" id="MobiDB-lite"/>
    </source>
</evidence>
<feature type="compositionally biased region" description="Polar residues" evidence="7">
    <location>
        <begin position="465"/>
        <end position="484"/>
    </location>
</feature>
<feature type="region of interest" description="Disordered" evidence="7">
    <location>
        <begin position="441"/>
        <end position="484"/>
    </location>
</feature>
<keyword evidence="5" id="KW-0804">Transcription</keyword>
<accession>A0A0L6VG40</accession>
<name>A0A0L6VG40_9BASI</name>
<dbReference type="AlphaFoldDB" id="A0A0L6VG40"/>
<evidence type="ECO:0000313" key="9">
    <source>
        <dbReference type="EMBL" id="KNZ59746.1"/>
    </source>
</evidence>
<evidence type="ECO:0000256" key="1">
    <source>
        <dbReference type="ARBA" id="ARBA00022723"/>
    </source>
</evidence>
<dbReference type="InterPro" id="IPR000679">
    <property type="entry name" value="Znf_GATA"/>
</dbReference>
<evidence type="ECO:0000256" key="6">
    <source>
        <dbReference type="PROSITE-ProRule" id="PRU00094"/>
    </source>
</evidence>
<dbReference type="CDD" id="cd00202">
    <property type="entry name" value="ZnF_GATA"/>
    <property type="match status" value="1"/>
</dbReference>
<evidence type="ECO:0000313" key="10">
    <source>
        <dbReference type="Proteomes" id="UP000037035"/>
    </source>
</evidence>
<dbReference type="PROSITE" id="PS50114">
    <property type="entry name" value="GATA_ZN_FINGER_2"/>
    <property type="match status" value="1"/>
</dbReference>
<dbReference type="Proteomes" id="UP000037035">
    <property type="component" value="Unassembled WGS sequence"/>
</dbReference>
<dbReference type="VEuPathDB" id="FungiDB:VP01_166g8"/>
<evidence type="ECO:0000256" key="5">
    <source>
        <dbReference type="ARBA" id="ARBA00023163"/>
    </source>
</evidence>
<feature type="region of interest" description="Disordered" evidence="7">
    <location>
        <begin position="73"/>
        <end position="98"/>
    </location>
</feature>